<keyword evidence="4" id="KW-0175">Coiled coil</keyword>
<protein>
    <submittedName>
        <fullName evidence="7">Histidine kinase</fullName>
    </submittedName>
</protein>
<organism evidence="7 8">
    <name type="scientific">Streptacidiphilus cavernicola</name>
    <dbReference type="NCBI Taxonomy" id="3342716"/>
    <lineage>
        <taxon>Bacteria</taxon>
        <taxon>Bacillati</taxon>
        <taxon>Actinomycetota</taxon>
        <taxon>Actinomycetes</taxon>
        <taxon>Kitasatosporales</taxon>
        <taxon>Streptomycetaceae</taxon>
        <taxon>Streptacidiphilus</taxon>
    </lineage>
</organism>
<dbReference type="SUPFAM" id="SSF55874">
    <property type="entry name" value="ATPase domain of HSP90 chaperone/DNA topoisomerase II/histidine kinase"/>
    <property type="match status" value="1"/>
</dbReference>
<keyword evidence="5" id="KW-1133">Transmembrane helix</keyword>
<feature type="transmembrane region" description="Helical" evidence="5">
    <location>
        <begin position="20"/>
        <end position="38"/>
    </location>
</feature>
<keyword evidence="1" id="KW-0808">Transferase</keyword>
<dbReference type="PANTHER" id="PTHR24421">
    <property type="entry name" value="NITRATE/NITRITE SENSOR PROTEIN NARX-RELATED"/>
    <property type="match status" value="1"/>
</dbReference>
<dbReference type="InterPro" id="IPR003594">
    <property type="entry name" value="HATPase_dom"/>
</dbReference>
<evidence type="ECO:0000313" key="7">
    <source>
        <dbReference type="EMBL" id="MFC1402936.1"/>
    </source>
</evidence>
<reference evidence="7 8" key="1">
    <citation type="submission" date="2024-09" db="EMBL/GenBank/DDBJ databases">
        <authorList>
            <person name="Lee S.D."/>
        </authorList>
    </citation>
    <scope>NUCLEOTIDE SEQUENCE [LARGE SCALE GENOMIC DNA]</scope>
    <source>
        <strain evidence="7 8">N1-5</strain>
    </source>
</reference>
<feature type="transmembrane region" description="Helical" evidence="5">
    <location>
        <begin position="143"/>
        <end position="165"/>
    </location>
</feature>
<dbReference type="Pfam" id="PF02518">
    <property type="entry name" value="HATPase_c"/>
    <property type="match status" value="1"/>
</dbReference>
<feature type="coiled-coil region" evidence="4">
    <location>
        <begin position="170"/>
        <end position="204"/>
    </location>
</feature>
<dbReference type="GO" id="GO:0016301">
    <property type="term" value="F:kinase activity"/>
    <property type="evidence" value="ECO:0007669"/>
    <property type="project" value="UniProtKB-KW"/>
</dbReference>
<dbReference type="SMART" id="SM00387">
    <property type="entry name" value="HATPase_c"/>
    <property type="match status" value="1"/>
</dbReference>
<feature type="transmembrane region" description="Helical" evidence="5">
    <location>
        <begin position="77"/>
        <end position="94"/>
    </location>
</feature>
<sequence>MTSRKTGIRAYPREPRWSPVLTVVPYVLLAVLAGFRIFDGRPPAGVLRIDLALCALAAAWILWMFTLHPRWTGRPRMMALFFTGLVLVMGALVLRDASFGIFALVGYPYAFVLLPWPGRLAGVAAVAVLAGTAQAAGIPRSSALGLTATGLIIAVNVLAMCGLAWSDQSSSEQSEQRRQALEELAAANRKLEATLADNEGLHAQLLARARETGVRDERRRMAREIHDTLAQGLTGIVTQLQAAEHAESDPAARERHIAAAKGLARESLSEARRSVDALRPEPLETARLSGALADVADRWSELNGVRVEVTTTGTALPLAPETELTLLRTAQEALANIAKHARAGRVGVTLSYLGEQVALDVRDDGTGFDPARLDLEPAETRNGGFGLVAMRQRIEALNGTLQIESEPGAGTGVSACVPVAPTEVPA</sequence>
<evidence type="ECO:0000256" key="3">
    <source>
        <dbReference type="ARBA" id="ARBA00023012"/>
    </source>
</evidence>
<comment type="caution">
    <text evidence="7">The sequence shown here is derived from an EMBL/GenBank/DDBJ whole genome shotgun (WGS) entry which is preliminary data.</text>
</comment>
<evidence type="ECO:0000259" key="6">
    <source>
        <dbReference type="PROSITE" id="PS50109"/>
    </source>
</evidence>
<feature type="domain" description="Histidine kinase" evidence="6">
    <location>
        <begin position="224"/>
        <end position="421"/>
    </location>
</feature>
<dbReference type="Gene3D" id="1.20.5.1930">
    <property type="match status" value="1"/>
</dbReference>
<gene>
    <name evidence="7" type="ORF">ACEZDJ_16730</name>
</gene>
<dbReference type="PIRSF" id="PIRSF037434">
    <property type="entry name" value="STHK_ChrS"/>
    <property type="match status" value="1"/>
</dbReference>
<dbReference type="Proteomes" id="UP001592528">
    <property type="component" value="Unassembled WGS sequence"/>
</dbReference>
<evidence type="ECO:0000313" key="8">
    <source>
        <dbReference type="Proteomes" id="UP001592528"/>
    </source>
</evidence>
<feature type="transmembrane region" description="Helical" evidence="5">
    <location>
        <begin position="106"/>
        <end position="131"/>
    </location>
</feature>
<accession>A0ABV6UNG0</accession>
<keyword evidence="2 7" id="KW-0418">Kinase</keyword>
<evidence type="ECO:0000256" key="1">
    <source>
        <dbReference type="ARBA" id="ARBA00022679"/>
    </source>
</evidence>
<dbReference type="InterPro" id="IPR005467">
    <property type="entry name" value="His_kinase_dom"/>
</dbReference>
<keyword evidence="3" id="KW-0902">Two-component regulatory system</keyword>
<dbReference type="PROSITE" id="PS50109">
    <property type="entry name" value="HIS_KIN"/>
    <property type="match status" value="1"/>
</dbReference>
<dbReference type="Pfam" id="PF07730">
    <property type="entry name" value="HisKA_3"/>
    <property type="match status" value="1"/>
</dbReference>
<dbReference type="CDD" id="cd16917">
    <property type="entry name" value="HATPase_UhpB-NarQ-NarX-like"/>
    <property type="match status" value="1"/>
</dbReference>
<dbReference type="InterPro" id="IPR050482">
    <property type="entry name" value="Sensor_HK_TwoCompSys"/>
</dbReference>
<proteinExistence type="predicted"/>
<dbReference type="EMBL" id="JBHEZZ010000008">
    <property type="protein sequence ID" value="MFC1402936.1"/>
    <property type="molecule type" value="Genomic_DNA"/>
</dbReference>
<dbReference type="RefSeq" id="WP_051724808.1">
    <property type="nucleotide sequence ID" value="NZ_JBHEZZ010000008.1"/>
</dbReference>
<evidence type="ECO:0000256" key="2">
    <source>
        <dbReference type="ARBA" id="ARBA00022777"/>
    </source>
</evidence>
<keyword evidence="5" id="KW-0812">Transmembrane</keyword>
<dbReference type="InterPro" id="IPR017205">
    <property type="entry name" value="Sig_transdc_His_kinase_ChrS"/>
</dbReference>
<dbReference type="PANTHER" id="PTHR24421:SF62">
    <property type="entry name" value="SENSORY TRANSDUCTION HISTIDINE KINASE"/>
    <property type="match status" value="1"/>
</dbReference>
<dbReference type="InterPro" id="IPR036890">
    <property type="entry name" value="HATPase_C_sf"/>
</dbReference>
<feature type="transmembrane region" description="Helical" evidence="5">
    <location>
        <begin position="44"/>
        <end position="65"/>
    </location>
</feature>
<name>A0ABV6UNG0_9ACTN</name>
<keyword evidence="5" id="KW-0472">Membrane</keyword>
<evidence type="ECO:0000256" key="5">
    <source>
        <dbReference type="SAM" id="Phobius"/>
    </source>
</evidence>
<dbReference type="InterPro" id="IPR011712">
    <property type="entry name" value="Sig_transdc_His_kin_sub3_dim/P"/>
</dbReference>
<dbReference type="Gene3D" id="3.30.565.10">
    <property type="entry name" value="Histidine kinase-like ATPase, C-terminal domain"/>
    <property type="match status" value="1"/>
</dbReference>
<keyword evidence="8" id="KW-1185">Reference proteome</keyword>
<evidence type="ECO:0000256" key="4">
    <source>
        <dbReference type="SAM" id="Coils"/>
    </source>
</evidence>